<comment type="caution">
    <text evidence="1">The sequence shown here is derived from an EMBL/GenBank/DDBJ whole genome shotgun (WGS) entry which is preliminary data.</text>
</comment>
<proteinExistence type="predicted"/>
<sequence length="219" mass="23866">MNTLSDSDVLAAVSEPETGEQPAEGVFTLDTPITTKDGREWQTLSLREPCVFHCLQAAKVIGKKPSLESVYDSQIDMVIRISGWPKVAVDQLGTTILDSAVAYVSAFEDEARRNPDDEPECPPSLVLVLSPPVEAVNSTFADMTLREPVVAERRRFKATEGRGSVADFLQAEIDLVCAVSTWPLAAVLKMPISRFAKAADYLTGFFTTGRRTGSPFQPT</sequence>
<dbReference type="RefSeq" id="WP_207845951.1">
    <property type="nucleotide sequence ID" value="NZ_JAFVMH010000003.1"/>
</dbReference>
<name>A0A939KN59_9PROT</name>
<organism evidence="1 2">
    <name type="scientific">Acetobacter garciniae</name>
    <dbReference type="NCBI Taxonomy" id="2817435"/>
    <lineage>
        <taxon>Bacteria</taxon>
        <taxon>Pseudomonadati</taxon>
        <taxon>Pseudomonadota</taxon>
        <taxon>Alphaproteobacteria</taxon>
        <taxon>Acetobacterales</taxon>
        <taxon>Acetobacteraceae</taxon>
        <taxon>Acetobacter</taxon>
    </lineage>
</organism>
<evidence type="ECO:0000313" key="1">
    <source>
        <dbReference type="EMBL" id="MBO1325315.1"/>
    </source>
</evidence>
<dbReference type="EMBL" id="JAFVMH010000003">
    <property type="protein sequence ID" value="MBO1325315.1"/>
    <property type="molecule type" value="Genomic_DNA"/>
</dbReference>
<dbReference type="Pfam" id="PF10109">
    <property type="entry name" value="Phage_TAC_7"/>
    <property type="match status" value="2"/>
</dbReference>
<keyword evidence="2" id="KW-1185">Reference proteome</keyword>
<dbReference type="AlphaFoldDB" id="A0A939KN59"/>
<reference evidence="1" key="1">
    <citation type="submission" date="2021-03" db="EMBL/GenBank/DDBJ databases">
        <title>The complete genome sequence of Acetobacter sp. TBRC 12339.</title>
        <authorList>
            <person name="Charoenyingcharoen P."/>
            <person name="Yukphan P."/>
        </authorList>
    </citation>
    <scope>NUCLEOTIDE SEQUENCE</scope>
    <source>
        <strain evidence="1">TBRC 12339</strain>
    </source>
</reference>
<dbReference type="Proteomes" id="UP000664073">
    <property type="component" value="Unassembled WGS sequence"/>
</dbReference>
<protein>
    <submittedName>
        <fullName evidence="1">Phage tail assembly protein</fullName>
    </submittedName>
</protein>
<accession>A0A939KN59</accession>
<dbReference type="InterPro" id="IPR019289">
    <property type="entry name" value="Phage_tail_E/E"/>
</dbReference>
<gene>
    <name evidence="1" type="ORF">J2D77_09165</name>
</gene>
<evidence type="ECO:0000313" key="2">
    <source>
        <dbReference type="Proteomes" id="UP000664073"/>
    </source>
</evidence>